<dbReference type="GO" id="GO:0008270">
    <property type="term" value="F:zinc ion binding"/>
    <property type="evidence" value="ECO:0007669"/>
    <property type="project" value="UniProtKB-KW"/>
</dbReference>
<evidence type="ECO:0000256" key="4">
    <source>
        <dbReference type="PROSITE-ProRule" id="PRU00134"/>
    </source>
</evidence>
<name>A0A8T0EYE7_ARGBR</name>
<evidence type="ECO:0000256" key="5">
    <source>
        <dbReference type="SAM" id="MobiDB-lite"/>
    </source>
</evidence>
<dbReference type="Proteomes" id="UP000807504">
    <property type="component" value="Unassembled WGS sequence"/>
</dbReference>
<dbReference type="PROSITE" id="PS50865">
    <property type="entry name" value="ZF_MYND_2"/>
    <property type="match status" value="1"/>
</dbReference>
<dbReference type="InterPro" id="IPR012340">
    <property type="entry name" value="NA-bd_OB-fold"/>
</dbReference>
<protein>
    <recommendedName>
        <fullName evidence="6">MYND-type domain-containing protein</fullName>
    </recommendedName>
</protein>
<sequence>MNEPIYERIANSSLSQHVGKPVTLLGEFDQLEPNGRMFTMKTSPNSTVTIQLQEPFVEASYSTAKTFIENIFIAAKHFHNLPEQSFTKNPFYTKESREAFRALLGKPELDDEIPVPVMGFVCSVYFEFTSAVCAILKKWLQDFDLSEEEKKKIDYTLFYWRPCSDWEEKNFYAGCFEKYLANYWKEELPKMLLTCNIHNIFNNHITERCCDYEKDMNVFHLLRDRPGVSSRFCIPYLKLLKPTVVSCGAHNNCRLKILHDDKCLEPYLCEGIPPCIVTCEVTSKRQNQSKEINEANPWKKLIVETFASKDANRRTVSTLVQSDGIQIETYLHEKEDAEGESKECVEEMADDFLCVHDAEFRNNYNQLKRKEQLKKRLRSKLNKRYYFDPKDYEDPEFCWGLYEQAQQAWICDMCEGNFKEVVHAKAKDVRHSGSFACVRRALTSVAVGTGDLVIGRVVIPSGLPCSQSNGNCSQSHEKRDSKIKSKKSKSKKKKGNAGNSTKSHSDSASISMTAISGDPISQIVDMKMKTDTKSTSIMHDSKCCDKHLGLNKSHSISSEIKTDVKSTTNELKSTSKLTTSVQTENSKTVSSSKEEIINSYKTDVISVSNCVSIVETSTSVVSKRMVKTSNNAAVDTEIAVSFEDTNKVNGTIESSAEDISEIDSVFPAVQDFVNDSEQCDEIEINDSLPPTTASNVITLLNSSDVDSQVNEKNREEFDSLERAKVMDVLIGSEALELTDDCGSPKLQDNFESPKDDGTVDEFLTLIGCLKKPVGKLAEEDSVSQELQAKEVVSAEKKVKLKTCAFCGKKEVQAKSFKRCARCKIEKFVQQRYYCSRSCQLEDWEESHRDEHSRKAEQL</sequence>
<gene>
    <name evidence="7" type="ORF">HNY73_012034</name>
</gene>
<dbReference type="InterPro" id="IPR058430">
    <property type="entry name" value="DUF8117"/>
</dbReference>
<feature type="domain" description="MYND-type" evidence="6">
    <location>
        <begin position="803"/>
        <end position="851"/>
    </location>
</feature>
<accession>A0A8T0EYE7</accession>
<dbReference type="SUPFAM" id="SSF50249">
    <property type="entry name" value="Nucleic acid-binding proteins"/>
    <property type="match status" value="1"/>
</dbReference>
<feature type="compositionally biased region" description="Basic residues" evidence="5">
    <location>
        <begin position="484"/>
        <end position="495"/>
    </location>
</feature>
<keyword evidence="8" id="KW-1185">Reference proteome</keyword>
<dbReference type="Pfam" id="PF26431">
    <property type="entry name" value="DUF8117"/>
    <property type="match status" value="1"/>
</dbReference>
<evidence type="ECO:0000256" key="2">
    <source>
        <dbReference type="ARBA" id="ARBA00022771"/>
    </source>
</evidence>
<organism evidence="7 8">
    <name type="scientific">Argiope bruennichi</name>
    <name type="common">Wasp spider</name>
    <name type="synonym">Aranea bruennichi</name>
    <dbReference type="NCBI Taxonomy" id="94029"/>
    <lineage>
        <taxon>Eukaryota</taxon>
        <taxon>Metazoa</taxon>
        <taxon>Ecdysozoa</taxon>
        <taxon>Arthropoda</taxon>
        <taxon>Chelicerata</taxon>
        <taxon>Arachnida</taxon>
        <taxon>Araneae</taxon>
        <taxon>Araneomorphae</taxon>
        <taxon>Entelegynae</taxon>
        <taxon>Araneoidea</taxon>
        <taxon>Araneidae</taxon>
        <taxon>Argiope</taxon>
    </lineage>
</organism>
<reference evidence="7" key="2">
    <citation type="submission" date="2020-06" db="EMBL/GenBank/DDBJ databases">
        <authorList>
            <person name="Sheffer M."/>
        </authorList>
    </citation>
    <scope>NUCLEOTIDE SEQUENCE</scope>
</reference>
<evidence type="ECO:0000256" key="3">
    <source>
        <dbReference type="ARBA" id="ARBA00022833"/>
    </source>
</evidence>
<evidence type="ECO:0000259" key="6">
    <source>
        <dbReference type="PROSITE" id="PS50865"/>
    </source>
</evidence>
<proteinExistence type="predicted"/>
<comment type="caution">
    <text evidence="7">The sequence shown here is derived from an EMBL/GenBank/DDBJ whole genome shotgun (WGS) entry which is preliminary data.</text>
</comment>
<reference evidence="7" key="1">
    <citation type="journal article" date="2020" name="bioRxiv">
        <title>Chromosome-level reference genome of the European wasp spider Argiope bruennichi: a resource for studies on range expansion and evolutionary adaptation.</title>
        <authorList>
            <person name="Sheffer M.M."/>
            <person name="Hoppe A."/>
            <person name="Krehenwinkel H."/>
            <person name="Uhl G."/>
            <person name="Kuss A.W."/>
            <person name="Jensen L."/>
            <person name="Jensen C."/>
            <person name="Gillespie R.G."/>
            <person name="Hoff K.J."/>
            <person name="Prost S."/>
        </authorList>
    </citation>
    <scope>NUCLEOTIDE SEQUENCE</scope>
</reference>
<evidence type="ECO:0000313" key="8">
    <source>
        <dbReference type="Proteomes" id="UP000807504"/>
    </source>
</evidence>
<dbReference type="AlphaFoldDB" id="A0A8T0EYE7"/>
<keyword evidence="2 4" id="KW-0863">Zinc-finger</keyword>
<keyword evidence="3" id="KW-0862">Zinc</keyword>
<keyword evidence="1" id="KW-0479">Metal-binding</keyword>
<dbReference type="EMBL" id="JABXBU010001863">
    <property type="protein sequence ID" value="KAF8781658.1"/>
    <property type="molecule type" value="Genomic_DNA"/>
</dbReference>
<dbReference type="Gene3D" id="2.40.50.140">
    <property type="entry name" value="Nucleic acid-binding proteins"/>
    <property type="match status" value="1"/>
</dbReference>
<evidence type="ECO:0000313" key="7">
    <source>
        <dbReference type="EMBL" id="KAF8781658.1"/>
    </source>
</evidence>
<evidence type="ECO:0000256" key="1">
    <source>
        <dbReference type="ARBA" id="ARBA00022723"/>
    </source>
</evidence>
<dbReference type="SUPFAM" id="SSF144232">
    <property type="entry name" value="HIT/MYND zinc finger-like"/>
    <property type="match status" value="1"/>
</dbReference>
<feature type="compositionally biased region" description="Polar residues" evidence="5">
    <location>
        <begin position="497"/>
        <end position="510"/>
    </location>
</feature>
<feature type="region of interest" description="Disordered" evidence="5">
    <location>
        <begin position="467"/>
        <end position="510"/>
    </location>
</feature>
<dbReference type="Pfam" id="PF01753">
    <property type="entry name" value="zf-MYND"/>
    <property type="match status" value="1"/>
</dbReference>
<dbReference type="Gene3D" id="6.10.140.2220">
    <property type="match status" value="1"/>
</dbReference>
<dbReference type="InterPro" id="IPR002893">
    <property type="entry name" value="Znf_MYND"/>
</dbReference>